<organism evidence="1">
    <name type="scientific">Homo sapiens</name>
    <name type="common">Human</name>
    <dbReference type="NCBI Taxonomy" id="9606"/>
    <lineage>
        <taxon>Eukaryota</taxon>
        <taxon>Metazoa</taxon>
        <taxon>Chordata</taxon>
        <taxon>Craniata</taxon>
        <taxon>Vertebrata</taxon>
        <taxon>Euteleostomi</taxon>
        <taxon>Mammalia</taxon>
        <taxon>Eutheria</taxon>
        <taxon>Euarchontoglires</taxon>
        <taxon>Primates</taxon>
        <taxon>Haplorrhini</taxon>
        <taxon>Catarrhini</taxon>
        <taxon>Hominidae</taxon>
        <taxon>Homo</taxon>
    </lineage>
</organism>
<reference evidence="1" key="1">
    <citation type="journal article" date="1990" name="J. Biol. Chem.">
        <title>Assemblage of the prespliceosome complex with separated fractions isolated from HeLa cells.</title>
        <authorList>
            <person name="Pruzan R."/>
            <person name="Furneaux H."/>
            <person name="Lassota P."/>
            <person name="Hong G.Y."/>
            <person name="Hurwitz J."/>
        </authorList>
    </citation>
    <scope>NUCLEOTIDE SEQUENCE</scope>
</reference>
<sequence length="31" mass="3350">IHGIHSLPHRCLRGPAVGLAVEDKLFAVFPV</sequence>
<dbReference type="ChiTaRS" id="LSM2">
    <property type="organism name" value="human"/>
</dbReference>
<dbReference type="AlphaFoldDB" id="Q15520"/>
<dbReference type="PIR" id="I55322">
    <property type="entry name" value="I55322"/>
</dbReference>
<feature type="non-terminal residue" evidence="1">
    <location>
        <position position="1"/>
    </location>
</feature>
<evidence type="ECO:0000313" key="1">
    <source>
        <dbReference type="EMBL" id="AAA60589.1"/>
    </source>
</evidence>
<feature type="non-terminal residue" evidence="1">
    <location>
        <position position="31"/>
    </location>
</feature>
<proteinExistence type="predicted"/>
<dbReference type="EMBL" id="M34493">
    <property type="protein sequence ID" value="AAA60589.1"/>
    <property type="molecule type" value="Genomic_DNA"/>
</dbReference>
<gene>
    <name evidence="1" type="primary">snRNP</name>
</gene>
<protein>
    <submittedName>
        <fullName evidence="1">Small nuclear ribonucleotide protein</fullName>
    </submittedName>
</protein>
<name>Q15520_HUMAN</name>
<accession>Q15520</accession>